<evidence type="ECO:0000313" key="2">
    <source>
        <dbReference type="EMBL" id="SMF71407.1"/>
    </source>
</evidence>
<dbReference type="EMBL" id="FWZT01000026">
    <property type="protein sequence ID" value="SMF71407.1"/>
    <property type="molecule type" value="Genomic_DNA"/>
</dbReference>
<evidence type="ECO:0008006" key="4">
    <source>
        <dbReference type="Google" id="ProtNLM"/>
    </source>
</evidence>
<organism evidence="2 3">
    <name type="scientific">Pseudobacteriovorax antillogorgiicola</name>
    <dbReference type="NCBI Taxonomy" id="1513793"/>
    <lineage>
        <taxon>Bacteria</taxon>
        <taxon>Pseudomonadati</taxon>
        <taxon>Bdellovibrionota</taxon>
        <taxon>Oligoflexia</taxon>
        <taxon>Oligoflexales</taxon>
        <taxon>Pseudobacteriovoracaceae</taxon>
        <taxon>Pseudobacteriovorax</taxon>
    </lineage>
</organism>
<accession>A0A1Y6CLK6</accession>
<dbReference type="Proteomes" id="UP000192907">
    <property type="component" value="Unassembled WGS sequence"/>
</dbReference>
<keyword evidence="1" id="KW-1133">Transmembrane helix</keyword>
<name>A0A1Y6CLK6_9BACT</name>
<dbReference type="OrthoDB" id="9256101at2"/>
<keyword evidence="1" id="KW-0812">Transmembrane</keyword>
<feature type="transmembrane region" description="Helical" evidence="1">
    <location>
        <begin position="100"/>
        <end position="121"/>
    </location>
</feature>
<evidence type="ECO:0000313" key="3">
    <source>
        <dbReference type="Proteomes" id="UP000192907"/>
    </source>
</evidence>
<keyword evidence="1" id="KW-0472">Membrane</keyword>
<gene>
    <name evidence="2" type="ORF">SAMN06296036_12682</name>
</gene>
<sequence length="137" mass="15823">MEYQTLNILMHTTHIAVILTNCLFWAFKGWPRKLFLASFSLTIISWLGFGIYYGLGYCFLTDIHWQILRESGDTNLPPSYIHFILERWFEIYISRSKVDLMVGLVFGFLALIYIGFVAQAVKAKAICHQDKDSSTNS</sequence>
<keyword evidence="3" id="KW-1185">Reference proteome</keyword>
<dbReference type="RefSeq" id="WP_132324193.1">
    <property type="nucleotide sequence ID" value="NZ_FWZT01000026.1"/>
</dbReference>
<reference evidence="3" key="1">
    <citation type="submission" date="2017-04" db="EMBL/GenBank/DDBJ databases">
        <authorList>
            <person name="Varghese N."/>
            <person name="Submissions S."/>
        </authorList>
    </citation>
    <scope>NUCLEOTIDE SEQUENCE [LARGE SCALE GENOMIC DNA]</scope>
    <source>
        <strain evidence="3">RKEM611</strain>
    </source>
</reference>
<evidence type="ECO:0000256" key="1">
    <source>
        <dbReference type="SAM" id="Phobius"/>
    </source>
</evidence>
<proteinExistence type="predicted"/>
<dbReference type="InterPro" id="IPR021218">
    <property type="entry name" value="DUF2784"/>
</dbReference>
<dbReference type="Pfam" id="PF10861">
    <property type="entry name" value="DUF2784"/>
    <property type="match status" value="1"/>
</dbReference>
<feature type="transmembrane region" description="Helical" evidence="1">
    <location>
        <begin position="6"/>
        <end position="27"/>
    </location>
</feature>
<dbReference type="AlphaFoldDB" id="A0A1Y6CLK6"/>
<protein>
    <recommendedName>
        <fullName evidence="4">DUF2784 domain-containing protein</fullName>
    </recommendedName>
</protein>
<feature type="transmembrane region" description="Helical" evidence="1">
    <location>
        <begin position="34"/>
        <end position="55"/>
    </location>
</feature>